<evidence type="ECO:0000259" key="7">
    <source>
        <dbReference type="Pfam" id="PF08281"/>
    </source>
</evidence>
<feature type="region of interest" description="Disordered" evidence="5">
    <location>
        <begin position="67"/>
        <end position="99"/>
    </location>
</feature>
<feature type="domain" description="RNA polymerase sigma-70 region 2" evidence="6">
    <location>
        <begin position="123"/>
        <end position="190"/>
    </location>
</feature>
<dbReference type="InterPro" id="IPR007627">
    <property type="entry name" value="RNA_pol_sigma70_r2"/>
</dbReference>
<comment type="similarity">
    <text evidence="1">Belongs to the sigma-70 factor family. ECF subfamily.</text>
</comment>
<protein>
    <submittedName>
        <fullName evidence="8">Sigma-K factor</fullName>
    </submittedName>
</protein>
<dbReference type="STRING" id="928856.SAMN04488049_107143"/>
<dbReference type="InterPro" id="IPR013249">
    <property type="entry name" value="RNA_pol_sigma70_r4_t2"/>
</dbReference>
<feature type="domain" description="RNA polymerase sigma factor 70 region 4 type 2" evidence="7">
    <location>
        <begin position="218"/>
        <end position="270"/>
    </location>
</feature>
<dbReference type="SUPFAM" id="SSF88659">
    <property type="entry name" value="Sigma3 and sigma4 domains of RNA polymerase sigma factors"/>
    <property type="match status" value="1"/>
</dbReference>
<proteinExistence type="inferred from homology"/>
<dbReference type="Proteomes" id="UP000052022">
    <property type="component" value="Unassembled WGS sequence"/>
</dbReference>
<evidence type="ECO:0000313" key="8">
    <source>
        <dbReference type="EMBL" id="CUH77704.1"/>
    </source>
</evidence>
<evidence type="ECO:0000256" key="5">
    <source>
        <dbReference type="SAM" id="MobiDB-lite"/>
    </source>
</evidence>
<accession>A0A0P1G813</accession>
<dbReference type="SUPFAM" id="SSF88946">
    <property type="entry name" value="Sigma2 domain of RNA polymerase sigma factors"/>
    <property type="match status" value="1"/>
</dbReference>
<keyword evidence="2" id="KW-0805">Transcription regulation</keyword>
<dbReference type="Gene3D" id="1.10.1740.10">
    <property type="match status" value="1"/>
</dbReference>
<name>A0A0P1G813_9RHOB</name>
<dbReference type="PANTHER" id="PTHR43133:SF62">
    <property type="entry name" value="RNA POLYMERASE SIGMA FACTOR SIGZ"/>
    <property type="match status" value="1"/>
</dbReference>
<dbReference type="GO" id="GO:0006352">
    <property type="term" value="P:DNA-templated transcription initiation"/>
    <property type="evidence" value="ECO:0007669"/>
    <property type="project" value="InterPro"/>
</dbReference>
<evidence type="ECO:0000256" key="2">
    <source>
        <dbReference type="ARBA" id="ARBA00023015"/>
    </source>
</evidence>
<dbReference type="NCBIfam" id="TIGR02937">
    <property type="entry name" value="sigma70-ECF"/>
    <property type="match status" value="1"/>
</dbReference>
<dbReference type="GO" id="GO:0016987">
    <property type="term" value="F:sigma factor activity"/>
    <property type="evidence" value="ECO:0007669"/>
    <property type="project" value="UniProtKB-KW"/>
</dbReference>
<sequence length="280" mass="31625">MISHVTPKDQRRIKKTFALRRFALFDGNPGDGHKNCDPRSGAPRNGSMLHSDLLPGLELPSQAARLDRRARQSGRVRQEDNVRKDADLKDMTDVQPRKPELSDQTAWMLAVRDKRCKASFGQLFDYFGPRLKGVLCKGGLSHALAEDIVQDVMLTIWRKAAQFDPERAQVSAWVYQIARNRQIDVLRKVNRPLPEALKAPEESTPDASQMVALDQESRALRQALEQLKPSQREVVEQAYLGDLTHAEIQAKTGLPLGTIKSRIRLGLEKLRHELKELSGK</sequence>
<gene>
    <name evidence="8" type="primary">sigK</name>
    <name evidence="8" type="ORF">TRM7557_01504</name>
</gene>
<reference evidence="8 9" key="1">
    <citation type="submission" date="2015-09" db="EMBL/GenBank/DDBJ databases">
        <authorList>
            <consortium name="Swine Surveillance"/>
        </authorList>
    </citation>
    <scope>NUCLEOTIDE SEQUENCE [LARGE SCALE GENOMIC DNA]</scope>
    <source>
        <strain evidence="8 9">CECT 7557</strain>
    </source>
</reference>
<dbReference type="PANTHER" id="PTHR43133">
    <property type="entry name" value="RNA POLYMERASE ECF-TYPE SIGMA FACTO"/>
    <property type="match status" value="1"/>
</dbReference>
<dbReference type="Pfam" id="PF08281">
    <property type="entry name" value="Sigma70_r4_2"/>
    <property type="match status" value="1"/>
</dbReference>
<evidence type="ECO:0000256" key="1">
    <source>
        <dbReference type="ARBA" id="ARBA00010641"/>
    </source>
</evidence>
<dbReference type="EMBL" id="CYSD01000021">
    <property type="protein sequence ID" value="CUH77704.1"/>
    <property type="molecule type" value="Genomic_DNA"/>
</dbReference>
<dbReference type="InterPro" id="IPR039425">
    <property type="entry name" value="RNA_pol_sigma-70-like"/>
</dbReference>
<dbReference type="InterPro" id="IPR013325">
    <property type="entry name" value="RNA_pol_sigma_r2"/>
</dbReference>
<evidence type="ECO:0000256" key="3">
    <source>
        <dbReference type="ARBA" id="ARBA00023082"/>
    </source>
</evidence>
<dbReference type="InterPro" id="IPR014284">
    <property type="entry name" value="RNA_pol_sigma-70_dom"/>
</dbReference>
<feature type="region of interest" description="Disordered" evidence="5">
    <location>
        <begin position="28"/>
        <end position="54"/>
    </location>
</feature>
<keyword evidence="3" id="KW-0731">Sigma factor</keyword>
<evidence type="ECO:0000259" key="6">
    <source>
        <dbReference type="Pfam" id="PF04542"/>
    </source>
</evidence>
<dbReference type="GO" id="GO:0003677">
    <property type="term" value="F:DNA binding"/>
    <property type="evidence" value="ECO:0007669"/>
    <property type="project" value="InterPro"/>
</dbReference>
<evidence type="ECO:0000313" key="9">
    <source>
        <dbReference type="Proteomes" id="UP000052022"/>
    </source>
</evidence>
<dbReference type="AlphaFoldDB" id="A0A0P1G813"/>
<keyword evidence="4" id="KW-0804">Transcription</keyword>
<dbReference type="Pfam" id="PF04542">
    <property type="entry name" value="Sigma70_r2"/>
    <property type="match status" value="1"/>
</dbReference>
<evidence type="ECO:0000256" key="4">
    <source>
        <dbReference type="ARBA" id="ARBA00023163"/>
    </source>
</evidence>
<dbReference type="Gene3D" id="1.10.10.10">
    <property type="entry name" value="Winged helix-like DNA-binding domain superfamily/Winged helix DNA-binding domain"/>
    <property type="match status" value="1"/>
</dbReference>
<dbReference type="InterPro" id="IPR036388">
    <property type="entry name" value="WH-like_DNA-bd_sf"/>
</dbReference>
<dbReference type="InterPro" id="IPR013324">
    <property type="entry name" value="RNA_pol_sigma_r3/r4-like"/>
</dbReference>
<keyword evidence="9" id="KW-1185">Reference proteome</keyword>
<organism evidence="8 9">
    <name type="scientific">Tritonibacter multivorans</name>
    <dbReference type="NCBI Taxonomy" id="928856"/>
    <lineage>
        <taxon>Bacteria</taxon>
        <taxon>Pseudomonadati</taxon>
        <taxon>Pseudomonadota</taxon>
        <taxon>Alphaproteobacteria</taxon>
        <taxon>Rhodobacterales</taxon>
        <taxon>Paracoccaceae</taxon>
        <taxon>Tritonibacter</taxon>
    </lineage>
</organism>
<dbReference type="CDD" id="cd06171">
    <property type="entry name" value="Sigma70_r4"/>
    <property type="match status" value="1"/>
</dbReference>